<dbReference type="Pfam" id="PF12903">
    <property type="entry name" value="DUF3830"/>
    <property type="match status" value="1"/>
</dbReference>
<proteinExistence type="predicted"/>
<keyword evidence="2" id="KW-1185">Reference proteome</keyword>
<dbReference type="EMBL" id="BAAAEN010000005">
    <property type="protein sequence ID" value="GAA0502216.1"/>
    <property type="molecule type" value="Genomic_DNA"/>
</dbReference>
<evidence type="ECO:0000313" key="1">
    <source>
        <dbReference type="EMBL" id="GAA0502216.1"/>
    </source>
</evidence>
<reference evidence="1 2" key="1">
    <citation type="journal article" date="2019" name="Int. J. Syst. Evol. Microbiol.">
        <title>The Global Catalogue of Microorganisms (GCM) 10K type strain sequencing project: providing services to taxonomists for standard genome sequencing and annotation.</title>
        <authorList>
            <consortium name="The Broad Institute Genomics Platform"/>
            <consortium name="The Broad Institute Genome Sequencing Center for Infectious Disease"/>
            <person name="Wu L."/>
            <person name="Ma J."/>
        </authorList>
    </citation>
    <scope>NUCLEOTIDE SEQUENCE [LARGE SCALE GENOMIC DNA]</scope>
    <source>
        <strain evidence="1 2">JCM 14330</strain>
    </source>
</reference>
<accession>A0ABN1BP24</accession>
<dbReference type="Gene3D" id="2.40.100.20">
    <property type="match status" value="1"/>
</dbReference>
<protein>
    <submittedName>
        <fullName evidence="1">DUF3830 family protein</fullName>
    </submittedName>
</protein>
<sequence>MIKLRRLAGFFPSSGARQGPNPSQTTMTRIRIRAAEYEFIAETNPDAPETVAAFLKLLPYKQKIIHVRWSGEGCWIPLGEFKLGVGFENHTSHPSVGDILFYPGGYSETEIILAYGSCMFASKMGQLAGNHFLTVVEGKENLRALGVKTLWEGAQDIVFELA</sequence>
<dbReference type="InterPro" id="IPR029000">
    <property type="entry name" value="Cyclophilin-like_dom_sf"/>
</dbReference>
<name>A0ABN1BP24_9BURK</name>
<dbReference type="Proteomes" id="UP001501706">
    <property type="component" value="Unassembled WGS sequence"/>
</dbReference>
<dbReference type="SUPFAM" id="SSF50891">
    <property type="entry name" value="Cyclophilin-like"/>
    <property type="match status" value="1"/>
</dbReference>
<dbReference type="InterPro" id="IPR024532">
    <property type="entry name" value="DUF3830"/>
</dbReference>
<evidence type="ECO:0000313" key="2">
    <source>
        <dbReference type="Proteomes" id="UP001501706"/>
    </source>
</evidence>
<organism evidence="1 2">
    <name type="scientific">Pigmentiphaga daeguensis</name>
    <dbReference type="NCBI Taxonomy" id="414049"/>
    <lineage>
        <taxon>Bacteria</taxon>
        <taxon>Pseudomonadati</taxon>
        <taxon>Pseudomonadota</taxon>
        <taxon>Betaproteobacteria</taxon>
        <taxon>Burkholderiales</taxon>
        <taxon>Alcaligenaceae</taxon>
        <taxon>Pigmentiphaga</taxon>
    </lineage>
</organism>
<comment type="caution">
    <text evidence="1">The sequence shown here is derived from an EMBL/GenBank/DDBJ whole genome shotgun (WGS) entry which is preliminary data.</text>
</comment>
<gene>
    <name evidence="1" type="ORF">GCM10009097_18820</name>
</gene>